<dbReference type="GO" id="GO:0016491">
    <property type="term" value="F:oxidoreductase activity"/>
    <property type="evidence" value="ECO:0007669"/>
    <property type="project" value="TreeGrafter"/>
</dbReference>
<sequence>MYRNATSAFGKYRFENETWLPAVCQLKAVTLALATCCQSVYRRKDSLYTPDALMHLVIGAVELSKYPNVHIVQMDVTKDNDMEDALVLVKNSLGSKVLWAVVANAGISISGLIEWQSMQSIRKVFEVNVFGVVRVCKKFLPLLRKSRGRVILVSSVFGKYSKKP</sequence>
<dbReference type="OrthoDB" id="6422490at2759"/>
<protein>
    <submittedName>
        <fullName evidence="1">Uncharacterized protein</fullName>
    </submittedName>
</protein>
<dbReference type="SUPFAM" id="SSF51735">
    <property type="entry name" value="NAD(P)-binding Rossmann-fold domains"/>
    <property type="match status" value="1"/>
</dbReference>
<proteinExistence type="predicted"/>
<dbReference type="Pfam" id="PF00106">
    <property type="entry name" value="adh_short"/>
    <property type="match status" value="1"/>
</dbReference>
<evidence type="ECO:0000313" key="2">
    <source>
        <dbReference type="Proteomes" id="UP000821853"/>
    </source>
</evidence>
<reference evidence="1 2" key="1">
    <citation type="journal article" date="2020" name="Cell">
        <title>Large-Scale Comparative Analyses of Tick Genomes Elucidate Their Genetic Diversity and Vector Capacities.</title>
        <authorList>
            <consortium name="Tick Genome and Microbiome Consortium (TIGMIC)"/>
            <person name="Jia N."/>
            <person name="Wang J."/>
            <person name="Shi W."/>
            <person name="Du L."/>
            <person name="Sun Y."/>
            <person name="Zhan W."/>
            <person name="Jiang J.F."/>
            <person name="Wang Q."/>
            <person name="Zhang B."/>
            <person name="Ji P."/>
            <person name="Bell-Sakyi L."/>
            <person name="Cui X.M."/>
            <person name="Yuan T.T."/>
            <person name="Jiang B.G."/>
            <person name="Yang W.F."/>
            <person name="Lam T.T."/>
            <person name="Chang Q.C."/>
            <person name="Ding S.J."/>
            <person name="Wang X.J."/>
            <person name="Zhu J.G."/>
            <person name="Ruan X.D."/>
            <person name="Zhao L."/>
            <person name="Wei J.T."/>
            <person name="Ye R.Z."/>
            <person name="Que T.C."/>
            <person name="Du C.H."/>
            <person name="Zhou Y.H."/>
            <person name="Cheng J.X."/>
            <person name="Dai P.F."/>
            <person name="Guo W.B."/>
            <person name="Han X.H."/>
            <person name="Huang E.J."/>
            <person name="Li L.F."/>
            <person name="Wei W."/>
            <person name="Gao Y.C."/>
            <person name="Liu J.Z."/>
            <person name="Shao H.Z."/>
            <person name="Wang X."/>
            <person name="Wang C.C."/>
            <person name="Yang T.C."/>
            <person name="Huo Q.B."/>
            <person name="Li W."/>
            <person name="Chen H.Y."/>
            <person name="Chen S.E."/>
            <person name="Zhou L.G."/>
            <person name="Ni X.B."/>
            <person name="Tian J.H."/>
            <person name="Sheng Y."/>
            <person name="Liu T."/>
            <person name="Pan Y.S."/>
            <person name="Xia L.Y."/>
            <person name="Li J."/>
            <person name="Zhao F."/>
            <person name="Cao W.C."/>
        </authorList>
    </citation>
    <scope>NUCLEOTIDE SEQUENCE [LARGE SCALE GENOMIC DNA]</scope>
    <source>
        <strain evidence="1">HaeL-2018</strain>
    </source>
</reference>
<dbReference type="InterPro" id="IPR036291">
    <property type="entry name" value="NAD(P)-bd_dom_sf"/>
</dbReference>
<dbReference type="EMBL" id="JABSTR010000010">
    <property type="protein sequence ID" value="KAH9380038.1"/>
    <property type="molecule type" value="Genomic_DNA"/>
</dbReference>
<dbReference type="PANTHER" id="PTHR43313">
    <property type="entry name" value="SHORT-CHAIN DEHYDROGENASE/REDUCTASE FAMILY 9C"/>
    <property type="match status" value="1"/>
</dbReference>
<evidence type="ECO:0000313" key="1">
    <source>
        <dbReference type="EMBL" id="KAH9380038.1"/>
    </source>
</evidence>
<accession>A0A9J6GNK8</accession>
<gene>
    <name evidence="1" type="ORF">HPB48_006146</name>
</gene>
<name>A0A9J6GNK8_HAELO</name>
<dbReference type="InterPro" id="IPR002347">
    <property type="entry name" value="SDR_fam"/>
</dbReference>
<dbReference type="PANTHER" id="PTHR43313:SF36">
    <property type="entry name" value="D-BETA-HYDROXYBUTYRATE DEHYDROGENASE, MITOCHONDRIAL"/>
    <property type="match status" value="1"/>
</dbReference>
<dbReference type="Proteomes" id="UP000821853">
    <property type="component" value="Chromosome 8"/>
</dbReference>
<comment type="caution">
    <text evidence="1">The sequence shown here is derived from an EMBL/GenBank/DDBJ whole genome shotgun (WGS) entry which is preliminary data.</text>
</comment>
<dbReference type="VEuPathDB" id="VectorBase:HLOH_061281"/>
<organism evidence="1 2">
    <name type="scientific">Haemaphysalis longicornis</name>
    <name type="common">Bush tick</name>
    <dbReference type="NCBI Taxonomy" id="44386"/>
    <lineage>
        <taxon>Eukaryota</taxon>
        <taxon>Metazoa</taxon>
        <taxon>Ecdysozoa</taxon>
        <taxon>Arthropoda</taxon>
        <taxon>Chelicerata</taxon>
        <taxon>Arachnida</taxon>
        <taxon>Acari</taxon>
        <taxon>Parasitiformes</taxon>
        <taxon>Ixodida</taxon>
        <taxon>Ixodoidea</taxon>
        <taxon>Ixodidae</taxon>
        <taxon>Haemaphysalinae</taxon>
        <taxon>Haemaphysalis</taxon>
    </lineage>
</organism>
<dbReference type="GO" id="GO:0008202">
    <property type="term" value="P:steroid metabolic process"/>
    <property type="evidence" value="ECO:0007669"/>
    <property type="project" value="TreeGrafter"/>
</dbReference>
<dbReference type="Gene3D" id="3.40.50.720">
    <property type="entry name" value="NAD(P)-binding Rossmann-like Domain"/>
    <property type="match status" value="1"/>
</dbReference>
<keyword evidence="2" id="KW-1185">Reference proteome</keyword>
<dbReference type="AlphaFoldDB" id="A0A9J6GNK8"/>